<name>A0A5J4ZAG9_9ASTE</name>
<gene>
    <name evidence="1" type="ORF">F0562_018284</name>
</gene>
<sequence length="179" mass="20291">MKVEPWSAFRSRNRKRSRNARVSSERDLSGGWIVDVNFRDGDPDQELFALDTCQPPHPTVFHERRDLRIVRYATPDAQKLMLLLLLLLQPHEPSGLVVPDLDQVVQGQEALGERDLFQQFARFLLADGFAVVYLGVFSVVRDLLRRHFGEIVQVTSCDEVKLKKEDGAYIDACGGGIGR</sequence>
<dbReference type="OrthoDB" id="10616738at2759"/>
<reference evidence="1 2" key="1">
    <citation type="submission" date="2019-09" db="EMBL/GenBank/DDBJ databases">
        <title>A chromosome-level genome assembly of the Chinese tupelo Nyssa sinensis.</title>
        <authorList>
            <person name="Yang X."/>
            <person name="Kang M."/>
            <person name="Yang Y."/>
            <person name="Xiong H."/>
            <person name="Wang M."/>
            <person name="Zhang Z."/>
            <person name="Wang Z."/>
            <person name="Wu H."/>
            <person name="Ma T."/>
            <person name="Liu J."/>
            <person name="Xi Z."/>
        </authorList>
    </citation>
    <scope>NUCLEOTIDE SEQUENCE [LARGE SCALE GENOMIC DNA]</scope>
    <source>
        <strain evidence="1">J267</strain>
        <tissue evidence="1">Leaf</tissue>
    </source>
</reference>
<evidence type="ECO:0000313" key="2">
    <source>
        <dbReference type="Proteomes" id="UP000325577"/>
    </source>
</evidence>
<accession>A0A5J4ZAG9</accession>
<dbReference type="Proteomes" id="UP000325577">
    <property type="component" value="Linkage Group LG9"/>
</dbReference>
<organism evidence="1 2">
    <name type="scientific">Nyssa sinensis</name>
    <dbReference type="NCBI Taxonomy" id="561372"/>
    <lineage>
        <taxon>Eukaryota</taxon>
        <taxon>Viridiplantae</taxon>
        <taxon>Streptophyta</taxon>
        <taxon>Embryophyta</taxon>
        <taxon>Tracheophyta</taxon>
        <taxon>Spermatophyta</taxon>
        <taxon>Magnoliopsida</taxon>
        <taxon>eudicotyledons</taxon>
        <taxon>Gunneridae</taxon>
        <taxon>Pentapetalae</taxon>
        <taxon>asterids</taxon>
        <taxon>Cornales</taxon>
        <taxon>Nyssaceae</taxon>
        <taxon>Nyssa</taxon>
    </lineage>
</organism>
<keyword evidence="2" id="KW-1185">Reference proteome</keyword>
<dbReference type="EMBL" id="CM018052">
    <property type="protein sequence ID" value="KAA8514929.1"/>
    <property type="molecule type" value="Genomic_DNA"/>
</dbReference>
<evidence type="ECO:0000313" key="1">
    <source>
        <dbReference type="EMBL" id="KAA8514929.1"/>
    </source>
</evidence>
<dbReference type="AlphaFoldDB" id="A0A5J4ZAG9"/>
<protein>
    <submittedName>
        <fullName evidence="1">Uncharacterized protein</fullName>
    </submittedName>
</protein>
<proteinExistence type="predicted"/>